<dbReference type="EC" id="2.1.1.-" evidence="1"/>
<protein>
    <submittedName>
        <fullName evidence="1">Class I SAM-dependent methyltransferase</fullName>
        <ecNumber evidence="1">2.1.1.-</ecNumber>
    </submittedName>
</protein>
<accession>A0ABU5RQW1</accession>
<dbReference type="Proteomes" id="UP001304461">
    <property type="component" value="Unassembled WGS sequence"/>
</dbReference>
<dbReference type="Gene3D" id="3.40.50.150">
    <property type="entry name" value="Vaccinia Virus protein VP39"/>
    <property type="match status" value="1"/>
</dbReference>
<name>A0ABU5RQW1_9CYAN</name>
<dbReference type="SUPFAM" id="SSF53335">
    <property type="entry name" value="S-adenosyl-L-methionine-dependent methyltransferases"/>
    <property type="match status" value="1"/>
</dbReference>
<gene>
    <name evidence="1" type="ORF">VB738_02720</name>
</gene>
<keyword evidence="1" id="KW-0489">Methyltransferase</keyword>
<dbReference type="GO" id="GO:0032259">
    <property type="term" value="P:methylation"/>
    <property type="evidence" value="ECO:0007669"/>
    <property type="project" value="UniProtKB-KW"/>
</dbReference>
<proteinExistence type="predicted"/>
<organism evidence="1 2">
    <name type="scientific">Cyanobium gracile UHCC 0139</name>
    <dbReference type="NCBI Taxonomy" id="3110308"/>
    <lineage>
        <taxon>Bacteria</taxon>
        <taxon>Bacillati</taxon>
        <taxon>Cyanobacteriota</taxon>
        <taxon>Cyanophyceae</taxon>
        <taxon>Synechococcales</taxon>
        <taxon>Prochlorococcaceae</taxon>
        <taxon>Cyanobium</taxon>
    </lineage>
</organism>
<evidence type="ECO:0000313" key="2">
    <source>
        <dbReference type="Proteomes" id="UP001304461"/>
    </source>
</evidence>
<dbReference type="EMBL" id="JAYGHX010000001">
    <property type="protein sequence ID" value="MEA5390167.1"/>
    <property type="molecule type" value="Genomic_DNA"/>
</dbReference>
<dbReference type="GO" id="GO:0008168">
    <property type="term" value="F:methyltransferase activity"/>
    <property type="evidence" value="ECO:0007669"/>
    <property type="project" value="UniProtKB-KW"/>
</dbReference>
<evidence type="ECO:0000313" key="1">
    <source>
        <dbReference type="EMBL" id="MEA5390167.1"/>
    </source>
</evidence>
<dbReference type="PANTHER" id="PTHR43167:SF1">
    <property type="entry name" value="PUTATIVE (AFU_ORTHOLOGUE AFUA_6G01830)-RELATED"/>
    <property type="match status" value="1"/>
</dbReference>
<reference evidence="1 2" key="1">
    <citation type="submission" date="2023-12" db="EMBL/GenBank/DDBJ databases">
        <title>Baltic Sea Cyanobacteria.</title>
        <authorList>
            <person name="Delbaje E."/>
            <person name="Fewer D.P."/>
            <person name="Shishido T.K."/>
        </authorList>
    </citation>
    <scope>NUCLEOTIDE SEQUENCE [LARGE SCALE GENOMIC DNA]</scope>
    <source>
        <strain evidence="1 2">UHCC 0139</strain>
    </source>
</reference>
<dbReference type="PANTHER" id="PTHR43167">
    <property type="entry name" value="PUTATIVE (AFU_ORTHOLOGUE AFUA_6G01830)-RELATED"/>
    <property type="match status" value="1"/>
</dbReference>
<dbReference type="RefSeq" id="WP_190612031.1">
    <property type="nucleotide sequence ID" value="NZ_JAYGHX010000001.1"/>
</dbReference>
<sequence>MNDQEKLNQPRAMEGLWHDTVASGFSMASDPLTCSLLRTLAASKPSGRFLELGSGTGLSTAWILDGMDQTSSLTTVDNDASFLGILDKHLGSDPRLEIVCADGDAFLQSQGDAQYDFIFADTWSGKYRLLDQTLQLLSKGGLYIIDDMLPQANWPDGHASKVDDLIHQLVSDTRFHVTKLSWASGIIVATRL</sequence>
<keyword evidence="2" id="KW-1185">Reference proteome</keyword>
<comment type="caution">
    <text evidence="1">The sequence shown here is derived from an EMBL/GenBank/DDBJ whole genome shotgun (WGS) entry which is preliminary data.</text>
</comment>
<dbReference type="InterPro" id="IPR029063">
    <property type="entry name" value="SAM-dependent_MTases_sf"/>
</dbReference>
<dbReference type="Pfam" id="PF13578">
    <property type="entry name" value="Methyltransf_24"/>
    <property type="match status" value="1"/>
</dbReference>
<dbReference type="CDD" id="cd02440">
    <property type="entry name" value="AdoMet_MTases"/>
    <property type="match status" value="1"/>
</dbReference>
<keyword evidence="1" id="KW-0808">Transferase</keyword>